<reference evidence="2" key="1">
    <citation type="submission" date="2021-02" db="EMBL/GenBank/DDBJ databases">
        <authorList>
            <person name="Nowell W R."/>
        </authorList>
    </citation>
    <scope>NUCLEOTIDE SEQUENCE</scope>
</reference>
<accession>A0A820CEB2</accession>
<feature type="non-terminal residue" evidence="2">
    <location>
        <position position="24"/>
    </location>
</feature>
<organism evidence="2 3">
    <name type="scientific">Rotaria sordida</name>
    <dbReference type="NCBI Taxonomy" id="392033"/>
    <lineage>
        <taxon>Eukaryota</taxon>
        <taxon>Metazoa</taxon>
        <taxon>Spiralia</taxon>
        <taxon>Gnathifera</taxon>
        <taxon>Rotifera</taxon>
        <taxon>Eurotatoria</taxon>
        <taxon>Bdelloidea</taxon>
        <taxon>Philodinida</taxon>
        <taxon>Philodinidae</taxon>
        <taxon>Rotaria</taxon>
    </lineage>
</organism>
<dbReference type="AlphaFoldDB" id="A0A820CEB2"/>
<dbReference type="Proteomes" id="UP000663864">
    <property type="component" value="Unassembled WGS sequence"/>
</dbReference>
<evidence type="ECO:0000313" key="2">
    <source>
        <dbReference type="EMBL" id="CAF4221058.1"/>
    </source>
</evidence>
<protein>
    <submittedName>
        <fullName evidence="2">Uncharacterized protein</fullName>
    </submittedName>
</protein>
<sequence>MMEIMSDALLDAWYDALGYENADK</sequence>
<dbReference type="Proteomes" id="UP000663836">
    <property type="component" value="Unassembled WGS sequence"/>
</dbReference>
<dbReference type="EMBL" id="CAJOBD010017262">
    <property type="protein sequence ID" value="CAF4221058.1"/>
    <property type="molecule type" value="Genomic_DNA"/>
</dbReference>
<evidence type="ECO:0000313" key="1">
    <source>
        <dbReference type="EMBL" id="CAF1372215.1"/>
    </source>
</evidence>
<evidence type="ECO:0000313" key="3">
    <source>
        <dbReference type="Proteomes" id="UP000663836"/>
    </source>
</evidence>
<comment type="caution">
    <text evidence="2">The sequence shown here is derived from an EMBL/GenBank/DDBJ whole genome shotgun (WGS) entry which is preliminary data.</text>
</comment>
<gene>
    <name evidence="2" type="ORF">JBS370_LOCUS37449</name>
    <name evidence="1" type="ORF">ZHD862_LOCUS31659</name>
</gene>
<proteinExistence type="predicted"/>
<name>A0A820CEB2_9BILA</name>
<dbReference type="EMBL" id="CAJNOT010003234">
    <property type="protein sequence ID" value="CAF1372215.1"/>
    <property type="molecule type" value="Genomic_DNA"/>
</dbReference>